<comment type="caution">
    <text evidence="2">The sequence shown here is derived from an EMBL/GenBank/DDBJ whole genome shotgun (WGS) entry which is preliminary data.</text>
</comment>
<evidence type="ECO:0000256" key="1">
    <source>
        <dbReference type="SAM" id="Phobius"/>
    </source>
</evidence>
<name>A0ABP7RIC9_9SPHN</name>
<keyword evidence="1" id="KW-1133">Transmembrane helix</keyword>
<dbReference type="Proteomes" id="UP001501310">
    <property type="component" value="Unassembled WGS sequence"/>
</dbReference>
<sequence length="48" mass="5469">MSLLSDVIASAVTAFLNDGLKRRGEPAYIGFALLPFLFFFALYFFVYR</sequence>
<accession>A0ABP7RIC9</accession>
<protein>
    <submittedName>
        <fullName evidence="2">Uncharacterized protein</fullName>
    </submittedName>
</protein>
<keyword evidence="3" id="KW-1185">Reference proteome</keyword>
<proteinExistence type="predicted"/>
<reference evidence="3" key="1">
    <citation type="journal article" date="2019" name="Int. J. Syst. Evol. Microbiol.">
        <title>The Global Catalogue of Microorganisms (GCM) 10K type strain sequencing project: providing services to taxonomists for standard genome sequencing and annotation.</title>
        <authorList>
            <consortium name="The Broad Institute Genomics Platform"/>
            <consortium name="The Broad Institute Genome Sequencing Center for Infectious Disease"/>
            <person name="Wu L."/>
            <person name="Ma J."/>
        </authorList>
    </citation>
    <scope>NUCLEOTIDE SEQUENCE [LARGE SCALE GENOMIC DNA]</scope>
    <source>
        <strain evidence="3">JCM 16603</strain>
    </source>
</reference>
<organism evidence="2 3">
    <name type="scientific">Sphingomonas humi</name>
    <dbReference type="NCBI Taxonomy" id="335630"/>
    <lineage>
        <taxon>Bacteria</taxon>
        <taxon>Pseudomonadati</taxon>
        <taxon>Pseudomonadota</taxon>
        <taxon>Alphaproteobacteria</taxon>
        <taxon>Sphingomonadales</taxon>
        <taxon>Sphingomonadaceae</taxon>
        <taxon>Sphingomonas</taxon>
    </lineage>
</organism>
<gene>
    <name evidence="2" type="ORF">GCM10022211_04570</name>
</gene>
<feature type="transmembrane region" description="Helical" evidence="1">
    <location>
        <begin position="27"/>
        <end position="46"/>
    </location>
</feature>
<keyword evidence="1" id="KW-0812">Transmembrane</keyword>
<dbReference type="EMBL" id="BAAAZD010000001">
    <property type="protein sequence ID" value="GAA3998037.1"/>
    <property type="molecule type" value="Genomic_DNA"/>
</dbReference>
<evidence type="ECO:0000313" key="3">
    <source>
        <dbReference type="Proteomes" id="UP001501310"/>
    </source>
</evidence>
<keyword evidence="1" id="KW-0472">Membrane</keyword>
<dbReference type="RefSeq" id="WP_344708541.1">
    <property type="nucleotide sequence ID" value="NZ_BAAAZD010000001.1"/>
</dbReference>
<evidence type="ECO:0000313" key="2">
    <source>
        <dbReference type="EMBL" id="GAA3998037.1"/>
    </source>
</evidence>